<keyword evidence="1 4" id="KW-0663">Pyridoxal phosphate</keyword>
<evidence type="ECO:0000313" key="7">
    <source>
        <dbReference type="Proteomes" id="UP000283523"/>
    </source>
</evidence>
<dbReference type="EMBL" id="QXED01000009">
    <property type="protein sequence ID" value="RIV19007.1"/>
    <property type="molecule type" value="Genomic_DNA"/>
</dbReference>
<dbReference type="GO" id="GO:0000271">
    <property type="term" value="P:polysaccharide biosynthetic process"/>
    <property type="evidence" value="ECO:0007669"/>
    <property type="project" value="TreeGrafter"/>
</dbReference>
<evidence type="ECO:0000256" key="3">
    <source>
        <dbReference type="PIRSR" id="PIRSR000390-1"/>
    </source>
</evidence>
<keyword evidence="6" id="KW-0808">Transferase</keyword>
<dbReference type="PANTHER" id="PTHR30244">
    <property type="entry name" value="TRANSAMINASE"/>
    <property type="match status" value="1"/>
</dbReference>
<dbReference type="GO" id="GO:0008483">
    <property type="term" value="F:transaminase activity"/>
    <property type="evidence" value="ECO:0007669"/>
    <property type="project" value="UniProtKB-KW"/>
</dbReference>
<dbReference type="Gene3D" id="3.40.640.10">
    <property type="entry name" value="Type I PLP-dependent aspartate aminotransferase-like (Major domain)"/>
    <property type="match status" value="1"/>
</dbReference>
<comment type="caution">
    <text evidence="6">The sequence shown here is derived from an EMBL/GenBank/DDBJ whole genome shotgun (WGS) entry which is preliminary data.</text>
</comment>
<dbReference type="Proteomes" id="UP000283523">
    <property type="component" value="Unassembled WGS sequence"/>
</dbReference>
<dbReference type="InterPro" id="IPR015422">
    <property type="entry name" value="PyrdxlP-dep_Trfase_small"/>
</dbReference>
<feature type="modified residue" description="N6-(pyridoxal phosphate)lysine" evidence="4">
    <location>
        <position position="185"/>
    </location>
</feature>
<evidence type="ECO:0000256" key="2">
    <source>
        <dbReference type="ARBA" id="ARBA00037999"/>
    </source>
</evidence>
<keyword evidence="7" id="KW-1185">Reference proteome</keyword>
<evidence type="ECO:0000256" key="1">
    <source>
        <dbReference type="ARBA" id="ARBA00022898"/>
    </source>
</evidence>
<feature type="active site" description="Proton acceptor" evidence="3">
    <location>
        <position position="185"/>
    </location>
</feature>
<dbReference type="RefSeq" id="WP_119670718.1">
    <property type="nucleotide sequence ID" value="NZ_QXED01000009.1"/>
</dbReference>
<dbReference type="OrthoDB" id="9804264at2"/>
<evidence type="ECO:0000256" key="5">
    <source>
        <dbReference type="RuleBase" id="RU004508"/>
    </source>
</evidence>
<sequence length="369" mass="40633">MIPFLDLKRINEPYQARISAATERVIQSGWYVLGKEVQSFEQQFAHYCGTRHCIGVANGLEALTLVLKAWDFPAGSEVIVPANAYIASVLSVTHAGLTPVWVEPDPQTYLLDPTRIEAAITSRTRAILPVHLYGRCCDMTPIMDLARYYNLNVLEDAAQAHGALYAGRPAGCLGHAAGWSFYPSKNLGAIGDAGAITTNDDGLADRLRAWRNYGSAQRYVNDYAGHNSRLDEVQAAVLSVKLPSLAADNERRRALARLYLAGLGPTVLLPPADQIDSDAWHLFVVRVPDDGQTTSRRDALRAYLREREIGTDVHYPIPPHRQRAYAAYANASLPISEQLHREVVSLPLNPSLTDADVEHVIDAVNQFGR</sequence>
<dbReference type="AlphaFoldDB" id="A0A418M098"/>
<dbReference type="GO" id="GO:0030170">
    <property type="term" value="F:pyridoxal phosphate binding"/>
    <property type="evidence" value="ECO:0007669"/>
    <property type="project" value="TreeGrafter"/>
</dbReference>
<comment type="similarity">
    <text evidence="2 5">Belongs to the DegT/DnrJ/EryC1 family.</text>
</comment>
<dbReference type="CDD" id="cd00616">
    <property type="entry name" value="AHBA_syn"/>
    <property type="match status" value="1"/>
</dbReference>
<dbReference type="PIRSF" id="PIRSF000390">
    <property type="entry name" value="PLP_StrS"/>
    <property type="match status" value="1"/>
</dbReference>
<dbReference type="PANTHER" id="PTHR30244:SF36">
    <property type="entry name" value="3-OXO-GLUCOSE-6-PHOSPHATE:GLUTAMATE AMINOTRANSFERASE"/>
    <property type="match status" value="1"/>
</dbReference>
<evidence type="ECO:0000256" key="4">
    <source>
        <dbReference type="PIRSR" id="PIRSR000390-2"/>
    </source>
</evidence>
<evidence type="ECO:0000313" key="6">
    <source>
        <dbReference type="EMBL" id="RIV19007.1"/>
    </source>
</evidence>
<gene>
    <name evidence="6" type="ORF">DYU11_26265</name>
</gene>
<organism evidence="6 7">
    <name type="scientific">Fibrisoma montanum</name>
    <dbReference type="NCBI Taxonomy" id="2305895"/>
    <lineage>
        <taxon>Bacteria</taxon>
        <taxon>Pseudomonadati</taxon>
        <taxon>Bacteroidota</taxon>
        <taxon>Cytophagia</taxon>
        <taxon>Cytophagales</taxon>
        <taxon>Spirosomataceae</taxon>
        <taxon>Fibrisoma</taxon>
    </lineage>
</organism>
<dbReference type="Gene3D" id="3.90.1150.10">
    <property type="entry name" value="Aspartate Aminotransferase, domain 1"/>
    <property type="match status" value="1"/>
</dbReference>
<dbReference type="InterPro" id="IPR015421">
    <property type="entry name" value="PyrdxlP-dep_Trfase_major"/>
</dbReference>
<proteinExistence type="inferred from homology"/>
<dbReference type="Pfam" id="PF01041">
    <property type="entry name" value="DegT_DnrJ_EryC1"/>
    <property type="match status" value="1"/>
</dbReference>
<reference evidence="6 7" key="1">
    <citation type="submission" date="2018-08" db="EMBL/GenBank/DDBJ databases">
        <title>Fibrisoma montanum sp. nov., isolated from Danxia mountain soil.</title>
        <authorList>
            <person name="Huang Y."/>
        </authorList>
    </citation>
    <scope>NUCLEOTIDE SEQUENCE [LARGE SCALE GENOMIC DNA]</scope>
    <source>
        <strain evidence="6 7">HYT19</strain>
    </source>
</reference>
<accession>A0A418M098</accession>
<name>A0A418M098_9BACT</name>
<dbReference type="InterPro" id="IPR015424">
    <property type="entry name" value="PyrdxlP-dep_Trfase"/>
</dbReference>
<dbReference type="SUPFAM" id="SSF53383">
    <property type="entry name" value="PLP-dependent transferases"/>
    <property type="match status" value="1"/>
</dbReference>
<keyword evidence="6" id="KW-0032">Aminotransferase</keyword>
<dbReference type="InterPro" id="IPR000653">
    <property type="entry name" value="DegT/StrS_aminotransferase"/>
</dbReference>
<protein>
    <submittedName>
        <fullName evidence="6">DegT/DnrJ/EryC1/StrS family aminotransferase</fullName>
    </submittedName>
</protein>